<protein>
    <recommendedName>
        <fullName evidence="8">Reverse transcriptase RNase H-like domain-containing protein</fullName>
    </recommendedName>
</protein>
<name>A0AAF0V231_SOLVR</name>
<dbReference type="Gene3D" id="3.30.70.270">
    <property type="match status" value="1"/>
</dbReference>
<evidence type="ECO:0000256" key="4">
    <source>
        <dbReference type="ARBA" id="ARBA00022759"/>
    </source>
</evidence>
<organism evidence="9 10">
    <name type="scientific">Solanum verrucosum</name>
    <dbReference type="NCBI Taxonomy" id="315347"/>
    <lineage>
        <taxon>Eukaryota</taxon>
        <taxon>Viridiplantae</taxon>
        <taxon>Streptophyta</taxon>
        <taxon>Embryophyta</taxon>
        <taxon>Tracheophyta</taxon>
        <taxon>Spermatophyta</taxon>
        <taxon>Magnoliopsida</taxon>
        <taxon>eudicotyledons</taxon>
        <taxon>Gunneridae</taxon>
        <taxon>Pentapetalae</taxon>
        <taxon>asterids</taxon>
        <taxon>lamiids</taxon>
        <taxon>Solanales</taxon>
        <taxon>Solanaceae</taxon>
        <taxon>Solanoideae</taxon>
        <taxon>Solaneae</taxon>
        <taxon>Solanum</taxon>
    </lineage>
</organism>
<evidence type="ECO:0000256" key="7">
    <source>
        <dbReference type="SAM" id="MobiDB-lite"/>
    </source>
</evidence>
<proteinExistence type="predicted"/>
<keyword evidence="1" id="KW-0808">Transferase</keyword>
<dbReference type="InterPro" id="IPR050951">
    <property type="entry name" value="Retrovirus_Pol_polyprotein"/>
</dbReference>
<feature type="region of interest" description="Disordered" evidence="7">
    <location>
        <begin position="252"/>
        <end position="274"/>
    </location>
</feature>
<evidence type="ECO:0000313" key="9">
    <source>
        <dbReference type="EMBL" id="WMV55333.1"/>
    </source>
</evidence>
<dbReference type="PANTHER" id="PTHR37984:SF5">
    <property type="entry name" value="PROTEIN NYNRIN-LIKE"/>
    <property type="match status" value="1"/>
</dbReference>
<sequence>MMEFFRQCEAARAEIPSHSQPERDRVRQNLNPVSSIFPRVLRGVQEEDKREKSSRSSSFLANRRRFVEGFSSISSPLTKLTQKTVKFQWSEAYEKSFQEFKTRLTIAPVLTLPEGIQLKVHERNYPTHDLELVAVVFALKIWRHYIYGVHVDMFTDQKSLQYVFSHKELNLIQRRWLELLKDYDISILYQPGSRTVKGTTVRRPARGSCPPRRGGPRDPSRAVDHPTSHGEAHGSQTELTRLRIYEVDHRGKGQEPVVTGPRSMTHMTDCGPCDEQKKKKEAQIFLRTTSRVHSSFSLKSKDFSMEFVTRLRLFLGKLKSKWTGPFLLTKVLPHGAVELEKSEGTRGEKQNLQKKVWCRGLRTLSTVRSTDREWCPLIPGVPVPDFEDSKCGATEEDLWTVDQTTVRTVDPLFASVMMMFWKLEICQSP</sequence>
<keyword evidence="5" id="KW-0378">Hydrolase</keyword>
<evidence type="ECO:0000259" key="8">
    <source>
        <dbReference type="Pfam" id="PF17917"/>
    </source>
</evidence>
<keyword evidence="3" id="KW-0540">Nuclease</keyword>
<keyword evidence="10" id="KW-1185">Reference proteome</keyword>
<reference evidence="9" key="1">
    <citation type="submission" date="2023-08" db="EMBL/GenBank/DDBJ databases">
        <title>A de novo genome assembly of Solanum verrucosum Schlechtendal, a Mexican diploid species geographically isolated from the other diploid A-genome species in potato relatives.</title>
        <authorList>
            <person name="Hosaka K."/>
        </authorList>
    </citation>
    <scope>NUCLEOTIDE SEQUENCE</scope>
    <source>
        <tissue evidence="9">Young leaves</tissue>
    </source>
</reference>
<evidence type="ECO:0000313" key="10">
    <source>
        <dbReference type="Proteomes" id="UP001234989"/>
    </source>
</evidence>
<dbReference type="InterPro" id="IPR041373">
    <property type="entry name" value="RT_RNaseH"/>
</dbReference>
<dbReference type="Proteomes" id="UP001234989">
    <property type="component" value="Chromosome 11"/>
</dbReference>
<dbReference type="InterPro" id="IPR043502">
    <property type="entry name" value="DNA/RNA_pol_sf"/>
</dbReference>
<dbReference type="PANTHER" id="PTHR37984">
    <property type="entry name" value="PROTEIN CBG26694"/>
    <property type="match status" value="1"/>
</dbReference>
<evidence type="ECO:0000256" key="2">
    <source>
        <dbReference type="ARBA" id="ARBA00022695"/>
    </source>
</evidence>
<dbReference type="GO" id="GO:0016787">
    <property type="term" value="F:hydrolase activity"/>
    <property type="evidence" value="ECO:0007669"/>
    <property type="project" value="UniProtKB-KW"/>
</dbReference>
<dbReference type="AlphaFoldDB" id="A0AAF0V231"/>
<keyword evidence="6" id="KW-0695">RNA-directed DNA polymerase</keyword>
<feature type="compositionally biased region" description="Basic and acidic residues" evidence="7">
    <location>
        <begin position="215"/>
        <end position="232"/>
    </location>
</feature>
<feature type="region of interest" description="Disordered" evidence="7">
    <location>
        <begin position="196"/>
        <end position="236"/>
    </location>
</feature>
<dbReference type="InterPro" id="IPR043128">
    <property type="entry name" value="Rev_trsase/Diguanyl_cyclase"/>
</dbReference>
<evidence type="ECO:0000256" key="3">
    <source>
        <dbReference type="ARBA" id="ARBA00022722"/>
    </source>
</evidence>
<dbReference type="SUPFAM" id="SSF56672">
    <property type="entry name" value="DNA/RNA polymerases"/>
    <property type="match status" value="1"/>
</dbReference>
<dbReference type="CDD" id="cd09274">
    <property type="entry name" value="RNase_HI_RT_Ty3"/>
    <property type="match status" value="1"/>
</dbReference>
<keyword evidence="2" id="KW-0548">Nucleotidyltransferase</keyword>
<dbReference type="Pfam" id="PF17917">
    <property type="entry name" value="RT_RNaseH"/>
    <property type="match status" value="1"/>
</dbReference>
<keyword evidence="4" id="KW-0255">Endonuclease</keyword>
<evidence type="ECO:0000256" key="1">
    <source>
        <dbReference type="ARBA" id="ARBA00022679"/>
    </source>
</evidence>
<gene>
    <name evidence="9" type="ORF">MTR67_048718</name>
</gene>
<dbReference type="EMBL" id="CP133622">
    <property type="protein sequence ID" value="WMV55333.1"/>
    <property type="molecule type" value="Genomic_DNA"/>
</dbReference>
<accession>A0AAF0V231</accession>
<dbReference type="GO" id="GO:0003964">
    <property type="term" value="F:RNA-directed DNA polymerase activity"/>
    <property type="evidence" value="ECO:0007669"/>
    <property type="project" value="UniProtKB-KW"/>
</dbReference>
<dbReference type="GO" id="GO:0004519">
    <property type="term" value="F:endonuclease activity"/>
    <property type="evidence" value="ECO:0007669"/>
    <property type="project" value="UniProtKB-KW"/>
</dbReference>
<feature type="domain" description="Reverse transcriptase RNase H-like" evidence="8">
    <location>
        <begin position="117"/>
        <end position="183"/>
    </location>
</feature>
<evidence type="ECO:0000256" key="6">
    <source>
        <dbReference type="ARBA" id="ARBA00022918"/>
    </source>
</evidence>
<evidence type="ECO:0000256" key="5">
    <source>
        <dbReference type="ARBA" id="ARBA00022801"/>
    </source>
</evidence>